<name>A0AA44W9T8_VERDA</name>
<gene>
    <name evidence="1" type="ORF">BJF96_g9775</name>
</gene>
<sequence>MTTSKRMNVLLNKIFKHQRWLKQAVSLGANPVFLGHDLVSFFNGADSPMNLALISMEFTGDLYCSELLRSLKEPKHFNEELAEYSLKESDITLYIWEALKRAEHTQIPSFEKLFKQDSTSLRTAVLYYNEGAGKLQSLSIKNHSLPWKKRYRVPLPLCRDIDNPARSLDWVFTLYVEERSGKDFQHMDSRLLLGNEDIFLPGGPLDPDFVKLAQPLFKD</sequence>
<dbReference type="AlphaFoldDB" id="A0AA44W9T8"/>
<dbReference type="EMBL" id="MPSH01000054">
    <property type="protein sequence ID" value="PNH26939.1"/>
    <property type="molecule type" value="Genomic_DNA"/>
</dbReference>
<comment type="caution">
    <text evidence="1">The sequence shown here is derived from an EMBL/GenBank/DDBJ whole genome shotgun (WGS) entry which is preliminary data.</text>
</comment>
<accession>A0AA44W9T8</accession>
<reference evidence="1 2" key="1">
    <citation type="submission" date="2017-12" db="EMBL/GenBank/DDBJ databases">
        <title>Comparative genomics yields insights into virulence evolution of Verticillium dahliae.</title>
        <authorList>
            <person name="Fan R."/>
            <person name="Armitage A.D."/>
            <person name="Cascant-Lopez E."/>
            <person name="Sobczyk M."/>
            <person name="Cockerton H.M."/>
            <person name="Harrison R.J."/>
        </authorList>
    </citation>
    <scope>NUCLEOTIDE SEQUENCE [LARGE SCALE GENOMIC DNA]</scope>
    <source>
        <strain evidence="1 2">12008</strain>
    </source>
</reference>
<organism evidence="1 2">
    <name type="scientific">Verticillium dahliae</name>
    <name type="common">Verticillium wilt</name>
    <dbReference type="NCBI Taxonomy" id="27337"/>
    <lineage>
        <taxon>Eukaryota</taxon>
        <taxon>Fungi</taxon>
        <taxon>Dikarya</taxon>
        <taxon>Ascomycota</taxon>
        <taxon>Pezizomycotina</taxon>
        <taxon>Sordariomycetes</taxon>
        <taxon>Hypocreomycetidae</taxon>
        <taxon>Glomerellales</taxon>
        <taxon>Plectosphaerellaceae</taxon>
        <taxon>Verticillium</taxon>
    </lineage>
</organism>
<dbReference type="Proteomes" id="UP000236305">
    <property type="component" value="Unassembled WGS sequence"/>
</dbReference>
<evidence type="ECO:0000313" key="1">
    <source>
        <dbReference type="EMBL" id="PNH26939.1"/>
    </source>
</evidence>
<proteinExistence type="predicted"/>
<evidence type="ECO:0000313" key="2">
    <source>
        <dbReference type="Proteomes" id="UP000236305"/>
    </source>
</evidence>
<protein>
    <submittedName>
        <fullName evidence="1">Uncharacterized protein</fullName>
    </submittedName>
</protein>